<gene>
    <name evidence="1" type="ORF">IAB44_03925</name>
</gene>
<comment type="caution">
    <text evidence="1">The sequence shown here is derived from an EMBL/GenBank/DDBJ whole genome shotgun (WGS) entry which is preliminary data.</text>
</comment>
<dbReference type="AlphaFoldDB" id="A0A9D1ES20"/>
<evidence type="ECO:0000313" key="2">
    <source>
        <dbReference type="Proteomes" id="UP000823935"/>
    </source>
</evidence>
<reference evidence="1" key="2">
    <citation type="journal article" date="2021" name="PeerJ">
        <title>Extensive microbial diversity within the chicken gut microbiome revealed by metagenomics and culture.</title>
        <authorList>
            <person name="Gilroy R."/>
            <person name="Ravi A."/>
            <person name="Getino M."/>
            <person name="Pursley I."/>
            <person name="Horton D.L."/>
            <person name="Alikhan N.F."/>
            <person name="Baker D."/>
            <person name="Gharbi K."/>
            <person name="Hall N."/>
            <person name="Watson M."/>
            <person name="Adriaenssens E.M."/>
            <person name="Foster-Nyarko E."/>
            <person name="Jarju S."/>
            <person name="Secka A."/>
            <person name="Antonio M."/>
            <person name="Oren A."/>
            <person name="Chaudhuri R.R."/>
            <person name="La Ragione R."/>
            <person name="Hildebrand F."/>
            <person name="Pallen M.J."/>
        </authorList>
    </citation>
    <scope>NUCLEOTIDE SEQUENCE</scope>
    <source>
        <strain evidence="1">CHK190-19873</strain>
    </source>
</reference>
<organism evidence="1 2">
    <name type="scientific">Candidatus Limivivens intestinipullorum</name>
    <dbReference type="NCBI Taxonomy" id="2840858"/>
    <lineage>
        <taxon>Bacteria</taxon>
        <taxon>Bacillati</taxon>
        <taxon>Bacillota</taxon>
        <taxon>Clostridia</taxon>
        <taxon>Lachnospirales</taxon>
        <taxon>Lachnospiraceae</taxon>
        <taxon>Lachnospiraceae incertae sedis</taxon>
        <taxon>Candidatus Limivivens</taxon>
    </lineage>
</organism>
<dbReference type="EMBL" id="DVIQ01000022">
    <property type="protein sequence ID" value="HIS30686.1"/>
    <property type="molecule type" value="Genomic_DNA"/>
</dbReference>
<dbReference type="Gene3D" id="3.40.50.1010">
    <property type="entry name" value="5'-nuclease"/>
    <property type="match status" value="1"/>
</dbReference>
<protein>
    <recommendedName>
        <fullName evidence="3">PIN domain-containing protein</fullName>
    </recommendedName>
</protein>
<sequence>MNVRFIDTSVMLNLLEVPDRCSDAKQVKEQLKDALDAREVLILPLAVIIETGNHIAHISNGTVRRSIAVKFGEYIRKTAEEEAPWKLYGKELDKEGLLYLAEHIVENAQQKIGVGDMSIIYAYEQFKEKVPAIGTIMIWSTDTHLQGYCEKKVSVSMRRRRG</sequence>
<accession>A0A9D1ES20</accession>
<dbReference type="Proteomes" id="UP000823935">
    <property type="component" value="Unassembled WGS sequence"/>
</dbReference>
<reference evidence="1" key="1">
    <citation type="submission" date="2020-10" db="EMBL/GenBank/DDBJ databases">
        <authorList>
            <person name="Gilroy R."/>
        </authorList>
    </citation>
    <scope>NUCLEOTIDE SEQUENCE</scope>
    <source>
        <strain evidence="1">CHK190-19873</strain>
    </source>
</reference>
<evidence type="ECO:0000313" key="1">
    <source>
        <dbReference type="EMBL" id="HIS30686.1"/>
    </source>
</evidence>
<evidence type="ECO:0008006" key="3">
    <source>
        <dbReference type="Google" id="ProtNLM"/>
    </source>
</evidence>
<name>A0A9D1ES20_9FIRM</name>
<proteinExistence type="predicted"/>